<evidence type="ECO:0000259" key="17">
    <source>
        <dbReference type="PROSITE" id="PS51164"/>
    </source>
</evidence>
<comment type="domain">
    <text evidence="15">Has a modular structure: an endo-beta-1,4-glucanase catalytic module at the N-terminus, a linker rich in serines and threonines, and a C-terminal carbohydrate-binding module (CBM).</text>
</comment>
<dbReference type="SUPFAM" id="SSF57180">
    <property type="entry name" value="Cellulose-binding domain"/>
    <property type="match status" value="1"/>
</dbReference>
<dbReference type="CDD" id="cd21175">
    <property type="entry name" value="LPMO_AA9"/>
    <property type="match status" value="1"/>
</dbReference>
<keyword evidence="18" id="KW-0378">Hydrolase</keyword>
<reference evidence="18" key="1">
    <citation type="journal article" date="2020" name="Stud. Mycol.">
        <title>101 Dothideomycetes genomes: a test case for predicting lifestyles and emergence of pathogens.</title>
        <authorList>
            <person name="Haridas S."/>
            <person name="Albert R."/>
            <person name="Binder M."/>
            <person name="Bloem J."/>
            <person name="Labutti K."/>
            <person name="Salamov A."/>
            <person name="Andreopoulos B."/>
            <person name="Baker S."/>
            <person name="Barry K."/>
            <person name="Bills G."/>
            <person name="Bluhm B."/>
            <person name="Cannon C."/>
            <person name="Castanera R."/>
            <person name="Culley D."/>
            <person name="Daum C."/>
            <person name="Ezra D."/>
            <person name="Gonzalez J."/>
            <person name="Henrissat B."/>
            <person name="Kuo A."/>
            <person name="Liang C."/>
            <person name="Lipzen A."/>
            <person name="Lutzoni F."/>
            <person name="Magnuson J."/>
            <person name="Mondo S."/>
            <person name="Nolan M."/>
            <person name="Ohm R."/>
            <person name="Pangilinan J."/>
            <person name="Park H.-J."/>
            <person name="Ramirez L."/>
            <person name="Alfaro M."/>
            <person name="Sun H."/>
            <person name="Tritt A."/>
            <person name="Yoshinaga Y."/>
            <person name="Zwiers L.-H."/>
            <person name="Turgeon B."/>
            <person name="Goodwin S."/>
            <person name="Spatafora J."/>
            <person name="Crous P."/>
            <person name="Grigoriev I."/>
        </authorList>
    </citation>
    <scope>NUCLEOTIDE SEQUENCE</scope>
    <source>
        <strain evidence="18">CBS 627.86</strain>
    </source>
</reference>
<dbReference type="SMART" id="SM00236">
    <property type="entry name" value="fCBD"/>
    <property type="match status" value="1"/>
</dbReference>
<keyword evidence="4" id="KW-0479">Metal-binding</keyword>
<evidence type="ECO:0000256" key="11">
    <source>
        <dbReference type="ARBA" id="ARBA00023277"/>
    </source>
</evidence>
<dbReference type="PANTHER" id="PTHR33353:SF17">
    <property type="entry name" value="ENDO-BETA-1,4-GLUCANASE D"/>
    <property type="match status" value="1"/>
</dbReference>
<keyword evidence="3 15" id="KW-0964">Secreted</keyword>
<keyword evidence="10 15" id="KW-1015">Disulfide bond</keyword>
<dbReference type="Gene3D" id="2.70.50.70">
    <property type="match status" value="1"/>
</dbReference>
<evidence type="ECO:0000256" key="13">
    <source>
        <dbReference type="ARBA" id="ARBA00044502"/>
    </source>
</evidence>
<dbReference type="InterPro" id="IPR049892">
    <property type="entry name" value="AA9"/>
</dbReference>
<organism evidence="18 19">
    <name type="scientific">Lophiotrema nucula</name>
    <dbReference type="NCBI Taxonomy" id="690887"/>
    <lineage>
        <taxon>Eukaryota</taxon>
        <taxon>Fungi</taxon>
        <taxon>Dikarya</taxon>
        <taxon>Ascomycota</taxon>
        <taxon>Pezizomycotina</taxon>
        <taxon>Dothideomycetes</taxon>
        <taxon>Pleosporomycetidae</taxon>
        <taxon>Pleosporales</taxon>
        <taxon>Lophiotremataceae</taxon>
        <taxon>Lophiotrema</taxon>
    </lineage>
</organism>
<evidence type="ECO:0000256" key="16">
    <source>
        <dbReference type="SAM" id="SignalP"/>
    </source>
</evidence>
<dbReference type="GO" id="GO:0004497">
    <property type="term" value="F:monooxygenase activity"/>
    <property type="evidence" value="ECO:0007669"/>
    <property type="project" value="UniProtKB-KW"/>
</dbReference>
<evidence type="ECO:0000256" key="3">
    <source>
        <dbReference type="ARBA" id="ARBA00022525"/>
    </source>
</evidence>
<evidence type="ECO:0000313" key="18">
    <source>
        <dbReference type="EMBL" id="KAF2122053.1"/>
    </source>
</evidence>
<sequence>MKTSSIIALAAAGAARLASAHSTVYAVWVNDVDQGLGNSAAGYIRSPPNNDPLKDVTSSSMTCNVNNAATAKTVEVAGGDKITFEWHHNDRTTADDIIDPSHKGPVLVYIAPTKSNGAGDVWVKLYEDGYDGQWGVDRLIANKGKHSITLPDLAAGEYLLRPELIALHEGDRSGGAQFYMECVQIKVTSSGATSLPAGVAIPGTYTATDPGILFDLYNGFTSYPIPGPKVWDGASSGSTPVSSAKPASSAAAATSSKAAVVVASSTKAATSAAAVTSKAAIVSSAAASYIAFPTSIPTPAASIVKTTLVTLVKTKTAVAAAPSATGAASSGAVKQYYQCGGNDYTGATECAAGLTCKVWNEWYSQCL</sequence>
<evidence type="ECO:0000256" key="4">
    <source>
        <dbReference type="ARBA" id="ARBA00022723"/>
    </source>
</evidence>
<keyword evidence="9" id="KW-0503">Monooxygenase</keyword>
<keyword evidence="12 15" id="KW-0624">Polysaccharide degradation</keyword>
<feature type="chain" id="PRO_5025402982" description="AA9 family lytic polysaccharide monooxygenase" evidence="16">
    <location>
        <begin position="21"/>
        <end position="367"/>
    </location>
</feature>
<dbReference type="PANTHER" id="PTHR33353">
    <property type="entry name" value="PUTATIVE (AFU_ORTHOLOGUE AFUA_1G12560)-RELATED"/>
    <property type="match status" value="1"/>
</dbReference>
<keyword evidence="6 15" id="KW-0136">Cellulose degradation</keyword>
<dbReference type="EMBL" id="ML977311">
    <property type="protein sequence ID" value="KAF2122053.1"/>
    <property type="molecule type" value="Genomic_DNA"/>
</dbReference>
<dbReference type="EC" id="1.14.99.56" evidence="15"/>
<comment type="subcellular location">
    <subcellularLocation>
        <location evidence="2 15">Secreted</location>
    </subcellularLocation>
</comment>
<evidence type="ECO:0000256" key="8">
    <source>
        <dbReference type="ARBA" id="ARBA00023008"/>
    </source>
</evidence>
<evidence type="ECO:0000256" key="15">
    <source>
        <dbReference type="RuleBase" id="RU368122"/>
    </source>
</evidence>
<evidence type="ECO:0000256" key="9">
    <source>
        <dbReference type="ARBA" id="ARBA00023033"/>
    </source>
</evidence>
<dbReference type="OrthoDB" id="5558646at2759"/>
<protein>
    <recommendedName>
        <fullName evidence="15">AA9 family lytic polysaccharide monooxygenase</fullName>
        <ecNumber evidence="15">1.14.99.56</ecNumber>
    </recommendedName>
    <alternativeName>
        <fullName evidence="15">Endo-beta-1,4-glucanase</fullName>
    </alternativeName>
    <alternativeName>
        <fullName evidence="15">Glycosyl hydrolase 61 family protein</fullName>
    </alternativeName>
</protein>
<dbReference type="GO" id="GO:0005576">
    <property type="term" value="C:extracellular region"/>
    <property type="evidence" value="ECO:0007669"/>
    <property type="project" value="UniProtKB-SubCell"/>
</dbReference>
<evidence type="ECO:0000313" key="19">
    <source>
        <dbReference type="Proteomes" id="UP000799770"/>
    </source>
</evidence>
<dbReference type="GO" id="GO:0030248">
    <property type="term" value="F:cellulose binding"/>
    <property type="evidence" value="ECO:0007669"/>
    <property type="project" value="UniProtKB-UniRule"/>
</dbReference>
<accession>A0A6A5ZT41</accession>
<evidence type="ECO:0000256" key="10">
    <source>
        <dbReference type="ARBA" id="ARBA00023157"/>
    </source>
</evidence>
<dbReference type="Pfam" id="PF00734">
    <property type="entry name" value="CBM_1"/>
    <property type="match status" value="1"/>
</dbReference>
<keyword evidence="11 15" id="KW-0119">Carbohydrate metabolism</keyword>
<keyword evidence="7" id="KW-0560">Oxidoreductase</keyword>
<evidence type="ECO:0000256" key="7">
    <source>
        <dbReference type="ARBA" id="ARBA00023002"/>
    </source>
</evidence>
<proteinExistence type="inferred from homology"/>
<name>A0A6A5ZT41_9PLEO</name>
<comment type="similarity">
    <text evidence="13">Belongs to the polysaccharide monooxygenase AA9 family.</text>
</comment>
<comment type="function">
    <text evidence="15">Lytic polysaccharide monooxygenase (LMPO) that depolymerizes crystalline and amorphous polysaccharides via the oxidation of scissile alpha- or beta-(1-4)-glycosidic bonds, yielding C1 and/or C4 oxidation products. Catalysis by LPMOs requires the reduction of the active-site copper from Cu(II) to Cu(I) by a reducing agent and H(2)O(2) or O(2) as a cosubstrate.</text>
</comment>
<dbReference type="AlphaFoldDB" id="A0A6A5ZT41"/>
<dbReference type="InterPro" id="IPR000254">
    <property type="entry name" value="CBD"/>
</dbReference>
<evidence type="ECO:0000256" key="2">
    <source>
        <dbReference type="ARBA" id="ARBA00004613"/>
    </source>
</evidence>
<dbReference type="PROSITE" id="PS00562">
    <property type="entry name" value="CBM1_1"/>
    <property type="match status" value="1"/>
</dbReference>
<gene>
    <name evidence="18" type="ORF">BDV96DRAFT_136865</name>
</gene>
<comment type="catalytic activity">
    <reaction evidence="14 15">
        <text>[(1-&gt;4)-beta-D-glucosyl]n+m + reduced acceptor + O2 = 4-dehydro-beta-D-glucosyl-[(1-&gt;4)-beta-D-glucosyl]n-1 + [(1-&gt;4)-beta-D-glucosyl]m + acceptor + H2O.</text>
        <dbReference type="EC" id="1.14.99.56"/>
    </reaction>
</comment>
<evidence type="ECO:0000256" key="5">
    <source>
        <dbReference type="ARBA" id="ARBA00022729"/>
    </source>
</evidence>
<dbReference type="GO" id="GO:0030245">
    <property type="term" value="P:cellulose catabolic process"/>
    <property type="evidence" value="ECO:0007669"/>
    <property type="project" value="UniProtKB-UniRule"/>
</dbReference>
<evidence type="ECO:0000256" key="1">
    <source>
        <dbReference type="ARBA" id="ARBA00001973"/>
    </source>
</evidence>
<dbReference type="GO" id="GO:0008810">
    <property type="term" value="F:cellulase activity"/>
    <property type="evidence" value="ECO:0007669"/>
    <property type="project" value="UniProtKB-UniRule"/>
</dbReference>
<keyword evidence="8" id="KW-0186">Copper</keyword>
<dbReference type="PROSITE" id="PS51164">
    <property type="entry name" value="CBM1_2"/>
    <property type="match status" value="1"/>
</dbReference>
<dbReference type="Pfam" id="PF03443">
    <property type="entry name" value="AA9"/>
    <property type="match status" value="1"/>
</dbReference>
<evidence type="ECO:0000256" key="6">
    <source>
        <dbReference type="ARBA" id="ARBA00023001"/>
    </source>
</evidence>
<evidence type="ECO:0000256" key="14">
    <source>
        <dbReference type="ARBA" id="ARBA00045077"/>
    </source>
</evidence>
<feature type="signal peptide" evidence="16">
    <location>
        <begin position="1"/>
        <end position="20"/>
    </location>
</feature>
<keyword evidence="5 16" id="KW-0732">Signal</keyword>
<dbReference type="InterPro" id="IPR035971">
    <property type="entry name" value="CBD_sf"/>
</dbReference>
<dbReference type="GO" id="GO:0046872">
    <property type="term" value="F:metal ion binding"/>
    <property type="evidence" value="ECO:0007669"/>
    <property type="project" value="UniProtKB-KW"/>
</dbReference>
<keyword evidence="19" id="KW-1185">Reference proteome</keyword>
<feature type="domain" description="CBM1" evidence="17">
    <location>
        <begin position="331"/>
        <end position="367"/>
    </location>
</feature>
<dbReference type="Proteomes" id="UP000799770">
    <property type="component" value="Unassembled WGS sequence"/>
</dbReference>
<evidence type="ECO:0000256" key="12">
    <source>
        <dbReference type="ARBA" id="ARBA00023326"/>
    </source>
</evidence>
<dbReference type="InterPro" id="IPR005103">
    <property type="entry name" value="AA9_LPMO"/>
</dbReference>
<comment type="cofactor">
    <cofactor evidence="1">
        <name>Cu(2+)</name>
        <dbReference type="ChEBI" id="CHEBI:29036"/>
    </cofactor>
</comment>